<dbReference type="InterPro" id="IPR013249">
    <property type="entry name" value="RNA_pol_sigma70_r4_t2"/>
</dbReference>
<name>A0A2A9E9Q4_9MICO</name>
<dbReference type="Gene3D" id="1.10.10.10">
    <property type="entry name" value="Winged helix-like DNA-binding domain superfamily/Winged helix DNA-binding domain"/>
    <property type="match status" value="1"/>
</dbReference>
<dbReference type="SUPFAM" id="SSF88946">
    <property type="entry name" value="Sigma2 domain of RNA polymerase sigma factors"/>
    <property type="match status" value="1"/>
</dbReference>
<dbReference type="PANTHER" id="PTHR43133:SF8">
    <property type="entry name" value="RNA POLYMERASE SIGMA FACTOR HI_1459-RELATED"/>
    <property type="match status" value="1"/>
</dbReference>
<dbReference type="InterPro" id="IPR013324">
    <property type="entry name" value="RNA_pol_sigma_r3/r4-like"/>
</dbReference>
<dbReference type="InterPro" id="IPR014284">
    <property type="entry name" value="RNA_pol_sigma-70_dom"/>
</dbReference>
<dbReference type="NCBIfam" id="TIGR02937">
    <property type="entry name" value="sigma70-ECF"/>
    <property type="match status" value="1"/>
</dbReference>
<dbReference type="CDD" id="cd06171">
    <property type="entry name" value="Sigma70_r4"/>
    <property type="match status" value="1"/>
</dbReference>
<dbReference type="GO" id="GO:0016987">
    <property type="term" value="F:sigma factor activity"/>
    <property type="evidence" value="ECO:0007669"/>
    <property type="project" value="UniProtKB-KW"/>
</dbReference>
<dbReference type="PANTHER" id="PTHR43133">
    <property type="entry name" value="RNA POLYMERASE ECF-TYPE SIGMA FACTO"/>
    <property type="match status" value="1"/>
</dbReference>
<comment type="caution">
    <text evidence="9">The sequence shown here is derived from an EMBL/GenBank/DDBJ whole genome shotgun (WGS) entry which is preliminary data.</text>
</comment>
<protein>
    <submittedName>
        <fullName evidence="9">RNA polymerase sigma-70 factor (ECF subfamily)</fullName>
    </submittedName>
</protein>
<comment type="similarity">
    <text evidence="1">Belongs to the sigma-70 factor family. ECF subfamily.</text>
</comment>
<evidence type="ECO:0000313" key="10">
    <source>
        <dbReference type="Proteomes" id="UP000221394"/>
    </source>
</evidence>
<dbReference type="AlphaFoldDB" id="A0A2A9E9Q4"/>
<dbReference type="Pfam" id="PF08281">
    <property type="entry name" value="Sigma70_r4_2"/>
    <property type="match status" value="1"/>
</dbReference>
<keyword evidence="10" id="KW-1185">Reference proteome</keyword>
<evidence type="ECO:0000256" key="5">
    <source>
        <dbReference type="ARBA" id="ARBA00023163"/>
    </source>
</evidence>
<evidence type="ECO:0000259" key="8">
    <source>
        <dbReference type="Pfam" id="PF08281"/>
    </source>
</evidence>
<gene>
    <name evidence="9" type="ORF">ATL41_0383</name>
</gene>
<keyword evidence="2" id="KW-0805">Transcription regulation</keyword>
<evidence type="ECO:0000313" key="9">
    <source>
        <dbReference type="EMBL" id="PFG35688.1"/>
    </source>
</evidence>
<dbReference type="InterPro" id="IPR013325">
    <property type="entry name" value="RNA_pol_sigma_r2"/>
</dbReference>
<dbReference type="InterPro" id="IPR036388">
    <property type="entry name" value="WH-like_DNA-bd_sf"/>
</dbReference>
<proteinExistence type="inferred from homology"/>
<evidence type="ECO:0000256" key="6">
    <source>
        <dbReference type="SAM" id="MobiDB-lite"/>
    </source>
</evidence>
<dbReference type="GO" id="GO:0006352">
    <property type="term" value="P:DNA-templated transcription initiation"/>
    <property type="evidence" value="ECO:0007669"/>
    <property type="project" value="InterPro"/>
</dbReference>
<dbReference type="OrthoDB" id="3747638at2"/>
<dbReference type="InterPro" id="IPR039425">
    <property type="entry name" value="RNA_pol_sigma-70-like"/>
</dbReference>
<feature type="region of interest" description="Disordered" evidence="6">
    <location>
        <begin position="165"/>
        <end position="213"/>
    </location>
</feature>
<dbReference type="EMBL" id="PDJH01000001">
    <property type="protein sequence ID" value="PFG35688.1"/>
    <property type="molecule type" value="Genomic_DNA"/>
</dbReference>
<evidence type="ECO:0000259" key="7">
    <source>
        <dbReference type="Pfam" id="PF04542"/>
    </source>
</evidence>
<feature type="domain" description="RNA polymerase sigma-70 region 2" evidence="7">
    <location>
        <begin position="19"/>
        <end position="81"/>
    </location>
</feature>
<keyword evidence="4" id="KW-0238">DNA-binding</keyword>
<reference evidence="9 10" key="1">
    <citation type="submission" date="2017-10" db="EMBL/GenBank/DDBJ databases">
        <title>Sequencing the genomes of 1000 actinobacteria strains.</title>
        <authorList>
            <person name="Klenk H.-P."/>
        </authorList>
    </citation>
    <scope>NUCLEOTIDE SEQUENCE [LARGE SCALE GENOMIC DNA]</scope>
    <source>
        <strain evidence="9 10">DSM 21574</strain>
    </source>
</reference>
<dbReference type="InterPro" id="IPR007627">
    <property type="entry name" value="RNA_pol_sigma70_r2"/>
</dbReference>
<evidence type="ECO:0000256" key="3">
    <source>
        <dbReference type="ARBA" id="ARBA00023082"/>
    </source>
</evidence>
<evidence type="ECO:0000256" key="1">
    <source>
        <dbReference type="ARBA" id="ARBA00010641"/>
    </source>
</evidence>
<keyword evidence="3" id="KW-0731">Sigma factor</keyword>
<organism evidence="9 10">
    <name type="scientific">Flavimobilis soli</name>
    <dbReference type="NCBI Taxonomy" id="442709"/>
    <lineage>
        <taxon>Bacteria</taxon>
        <taxon>Bacillati</taxon>
        <taxon>Actinomycetota</taxon>
        <taxon>Actinomycetes</taxon>
        <taxon>Micrococcales</taxon>
        <taxon>Jonesiaceae</taxon>
        <taxon>Flavimobilis</taxon>
    </lineage>
</organism>
<dbReference type="Gene3D" id="1.10.1740.10">
    <property type="match status" value="1"/>
</dbReference>
<accession>A0A2A9E9Q4</accession>
<dbReference type="Pfam" id="PF04542">
    <property type="entry name" value="Sigma70_r2"/>
    <property type="match status" value="1"/>
</dbReference>
<dbReference type="SUPFAM" id="SSF88659">
    <property type="entry name" value="Sigma3 and sigma4 domains of RNA polymerase sigma factors"/>
    <property type="match status" value="1"/>
</dbReference>
<feature type="domain" description="RNA polymerase sigma factor 70 region 4 type 2" evidence="8">
    <location>
        <begin position="114"/>
        <end position="163"/>
    </location>
</feature>
<dbReference type="GO" id="GO:0003677">
    <property type="term" value="F:DNA binding"/>
    <property type="evidence" value="ECO:0007669"/>
    <property type="project" value="UniProtKB-KW"/>
</dbReference>
<evidence type="ECO:0000256" key="2">
    <source>
        <dbReference type="ARBA" id="ARBA00023015"/>
    </source>
</evidence>
<evidence type="ECO:0000256" key="4">
    <source>
        <dbReference type="ARBA" id="ARBA00023125"/>
    </source>
</evidence>
<sequence length="213" mass="22700">MSTPPTGPTPGERFAHLWATCAPRVQAYAMRHVDPDTAQEVVSETFLVAWRRLEHVPGEPMPWLIVVARNTIANARRSERRVRALDVELARLAAVARPTTSGADDVALDRDTMLRGLAALSEEQREALLLVAWDGLSPGQAAAVLGVSTATFHVRLHRARRRLETLVDGPAQSADPSPASGAEDTAAEALGSPPPVPDVCGGPANPSATRRSS</sequence>
<dbReference type="Proteomes" id="UP000221394">
    <property type="component" value="Unassembled WGS sequence"/>
</dbReference>
<keyword evidence="5" id="KW-0804">Transcription</keyword>
<dbReference type="RefSeq" id="WP_098456955.1">
    <property type="nucleotide sequence ID" value="NZ_PDJH01000001.1"/>
</dbReference>